<proteinExistence type="predicted"/>
<feature type="non-terminal residue" evidence="1">
    <location>
        <position position="326"/>
    </location>
</feature>
<dbReference type="InterPro" id="IPR046521">
    <property type="entry name" value="DUF6698"/>
</dbReference>
<feature type="non-terminal residue" evidence="1">
    <location>
        <position position="1"/>
    </location>
</feature>
<organism evidence="1 2">
    <name type="scientific">Grifola frondosa</name>
    <name type="common">Maitake</name>
    <name type="synonym">Polyporus frondosus</name>
    <dbReference type="NCBI Taxonomy" id="5627"/>
    <lineage>
        <taxon>Eukaryota</taxon>
        <taxon>Fungi</taxon>
        <taxon>Dikarya</taxon>
        <taxon>Basidiomycota</taxon>
        <taxon>Agaricomycotina</taxon>
        <taxon>Agaricomycetes</taxon>
        <taxon>Polyporales</taxon>
        <taxon>Grifolaceae</taxon>
        <taxon>Grifola</taxon>
    </lineage>
</organism>
<protein>
    <submittedName>
        <fullName evidence="1">Uncharacterized protein</fullName>
    </submittedName>
</protein>
<keyword evidence="2" id="KW-1185">Reference proteome</keyword>
<dbReference type="OrthoDB" id="3259047at2759"/>
<dbReference type="EMBL" id="LUGG01000020">
    <property type="protein sequence ID" value="OBZ68469.1"/>
    <property type="molecule type" value="Genomic_DNA"/>
</dbReference>
<dbReference type="AlphaFoldDB" id="A0A1C7LWS7"/>
<reference evidence="1 2" key="1">
    <citation type="submission" date="2016-03" db="EMBL/GenBank/DDBJ databases">
        <title>Whole genome sequencing of Grifola frondosa 9006-11.</title>
        <authorList>
            <person name="Min B."/>
            <person name="Park H."/>
            <person name="Kim J.-G."/>
            <person name="Cho H."/>
            <person name="Oh Y.-L."/>
            <person name="Kong W.-S."/>
            <person name="Choi I.-G."/>
        </authorList>
    </citation>
    <scope>NUCLEOTIDE SEQUENCE [LARGE SCALE GENOMIC DNA]</scope>
    <source>
        <strain evidence="1 2">9006-11</strain>
    </source>
</reference>
<comment type="caution">
    <text evidence="1">The sequence shown here is derived from an EMBL/GenBank/DDBJ whole genome shotgun (WGS) entry which is preliminary data.</text>
</comment>
<gene>
    <name evidence="1" type="ORF">A0H81_11672</name>
</gene>
<dbReference type="STRING" id="5627.A0A1C7LWS7"/>
<evidence type="ECO:0000313" key="1">
    <source>
        <dbReference type="EMBL" id="OBZ68469.1"/>
    </source>
</evidence>
<sequence length="326" mass="36919">LRFRSKVQQRARVRSEEKIDPLVHHGRHFGRTIHAFCNVQTLLCNGIIFFGDLADGKSEEELTATERRELKVFRELLKQIPHFESRILESSEKEVIIMADLIQKGANGHAPTIRRIGSPPRDKHYHLPSCATAKLVEVSITNAPELCCVPLDLIGPITTSRRNFALGQYELQEINGHLFSTMVSDTTQKIHGMGYLEAAKFVFTSPSSVDQEPKATRSGNARIHGMHAMTKASIAYIATQVRFSLTSATVFSRTDLVTDSERFYNSIVDLLEDPEEKDEVDSLLTWWNRSIQFLYQVSDFTDTLCRQLFSCNGSLPFPWLSSQSRT</sequence>
<dbReference type="Proteomes" id="UP000092993">
    <property type="component" value="Unassembled WGS sequence"/>
</dbReference>
<accession>A0A1C7LWS7</accession>
<evidence type="ECO:0000313" key="2">
    <source>
        <dbReference type="Proteomes" id="UP000092993"/>
    </source>
</evidence>
<dbReference type="Pfam" id="PF20414">
    <property type="entry name" value="DUF6698"/>
    <property type="match status" value="1"/>
</dbReference>
<name>A0A1C7LWS7_GRIFR</name>